<evidence type="ECO:0000313" key="3">
    <source>
        <dbReference type="RefSeq" id="XP_026113574.1"/>
    </source>
</evidence>
<accession>A0A6P6NYL8</accession>
<name>A0A6P6NYL8_CARAU</name>
<dbReference type="InterPro" id="IPR036179">
    <property type="entry name" value="Ig-like_dom_sf"/>
</dbReference>
<dbReference type="Gene3D" id="2.60.40.10">
    <property type="entry name" value="Immunoglobulins"/>
    <property type="match status" value="2"/>
</dbReference>
<dbReference type="OrthoDB" id="8741746at2759"/>
<evidence type="ECO:0000259" key="1">
    <source>
        <dbReference type="Pfam" id="PF07686"/>
    </source>
</evidence>
<dbReference type="Proteomes" id="UP000515129">
    <property type="component" value="Unplaced"/>
</dbReference>
<reference evidence="3" key="1">
    <citation type="submission" date="2025-08" db="UniProtKB">
        <authorList>
            <consortium name="RefSeq"/>
        </authorList>
    </citation>
    <scope>IDENTIFICATION</scope>
    <source>
        <strain evidence="3">Wakin</strain>
        <tissue evidence="3">Muscle</tissue>
    </source>
</reference>
<dbReference type="PANTHER" id="PTHR21063">
    <property type="entry name" value="LFA-3"/>
    <property type="match status" value="1"/>
</dbReference>
<sequence>MGEEKKNPVLEGMDVTLHTSTQLHKDDVIQWCYVNEEDLIAKFDTVKTEKHVYNGADGRFRSKLSLDDTGNLTISDIKTIHSGHYKLKISSRKRTKSKTILVPVTVKSESVEKGESFPLETDAKTEGNLILWTFGAEKRLIVKFDSGACYIGEKFRDRLERDDEDETGSVTIINMDTKDSGQYKLQIINSEQTIIKRINVSVTESTKKSVNESTPLMSEERV</sequence>
<evidence type="ECO:0000313" key="2">
    <source>
        <dbReference type="Proteomes" id="UP000515129"/>
    </source>
</evidence>
<protein>
    <submittedName>
        <fullName evidence="3">Uncharacterized protein LOC113092174</fullName>
    </submittedName>
</protein>
<dbReference type="RefSeq" id="XP_026113574.1">
    <property type="nucleotide sequence ID" value="XM_026257789.1"/>
</dbReference>
<dbReference type="SUPFAM" id="SSF48726">
    <property type="entry name" value="Immunoglobulin"/>
    <property type="match status" value="2"/>
</dbReference>
<dbReference type="PANTHER" id="PTHR21063:SF4">
    <property type="entry name" value="CD48 ANTIGEN-RELATED"/>
    <property type="match status" value="1"/>
</dbReference>
<dbReference type="KEGG" id="caua:113092174"/>
<keyword evidence="2" id="KW-1185">Reference proteome</keyword>
<dbReference type="Pfam" id="PF07686">
    <property type="entry name" value="V-set"/>
    <property type="match status" value="1"/>
</dbReference>
<dbReference type="AlphaFoldDB" id="A0A6P6NYL8"/>
<feature type="domain" description="Immunoglobulin V-set" evidence="1">
    <location>
        <begin position="9"/>
        <end position="100"/>
    </location>
</feature>
<organism evidence="2 3">
    <name type="scientific">Carassius auratus</name>
    <name type="common">Goldfish</name>
    <dbReference type="NCBI Taxonomy" id="7957"/>
    <lineage>
        <taxon>Eukaryota</taxon>
        <taxon>Metazoa</taxon>
        <taxon>Chordata</taxon>
        <taxon>Craniata</taxon>
        <taxon>Vertebrata</taxon>
        <taxon>Euteleostomi</taxon>
        <taxon>Actinopterygii</taxon>
        <taxon>Neopterygii</taxon>
        <taxon>Teleostei</taxon>
        <taxon>Ostariophysi</taxon>
        <taxon>Cypriniformes</taxon>
        <taxon>Cyprinidae</taxon>
        <taxon>Cyprininae</taxon>
        <taxon>Carassius</taxon>
    </lineage>
</organism>
<proteinExistence type="predicted"/>
<dbReference type="InterPro" id="IPR013783">
    <property type="entry name" value="Ig-like_fold"/>
</dbReference>
<gene>
    <name evidence="3" type="primary">LOC113092174</name>
</gene>
<dbReference type="GeneID" id="113092174"/>
<dbReference type="InterPro" id="IPR013106">
    <property type="entry name" value="Ig_V-set"/>
</dbReference>